<feature type="transmembrane region" description="Helical" evidence="8">
    <location>
        <begin position="319"/>
        <end position="339"/>
    </location>
</feature>
<dbReference type="SUPFAM" id="SSF103473">
    <property type="entry name" value="MFS general substrate transporter"/>
    <property type="match status" value="2"/>
</dbReference>
<evidence type="ECO:0000256" key="2">
    <source>
        <dbReference type="ARBA" id="ARBA00022448"/>
    </source>
</evidence>
<organism evidence="10 11">
    <name type="scientific">Babesia bigemina</name>
    <dbReference type="NCBI Taxonomy" id="5866"/>
    <lineage>
        <taxon>Eukaryota</taxon>
        <taxon>Sar</taxon>
        <taxon>Alveolata</taxon>
        <taxon>Apicomplexa</taxon>
        <taxon>Aconoidasida</taxon>
        <taxon>Piroplasmida</taxon>
        <taxon>Babesiidae</taxon>
        <taxon>Babesia</taxon>
    </lineage>
</organism>
<feature type="transmembrane region" description="Helical" evidence="8">
    <location>
        <begin position="197"/>
        <end position="219"/>
    </location>
</feature>
<dbReference type="InterPro" id="IPR020846">
    <property type="entry name" value="MFS_dom"/>
</dbReference>
<dbReference type="GO" id="GO:0016020">
    <property type="term" value="C:membrane"/>
    <property type="evidence" value="ECO:0007669"/>
    <property type="project" value="UniProtKB-SubCell"/>
</dbReference>
<dbReference type="Proteomes" id="UP000033188">
    <property type="component" value="Chromosome 5"/>
</dbReference>
<dbReference type="VEuPathDB" id="PiroplasmaDB:BBBOND_0405320"/>
<evidence type="ECO:0000256" key="6">
    <source>
        <dbReference type="ARBA" id="ARBA00024338"/>
    </source>
</evidence>
<comment type="subcellular location">
    <subcellularLocation>
        <location evidence="1">Membrane</location>
        <topology evidence="1">Multi-pass membrane protein</topology>
    </subcellularLocation>
</comment>
<dbReference type="InterPro" id="IPR011701">
    <property type="entry name" value="MFS"/>
</dbReference>
<keyword evidence="4 8" id="KW-1133">Transmembrane helix</keyword>
<accession>A0A061DBU7</accession>
<feature type="region of interest" description="Disordered" evidence="7">
    <location>
        <begin position="141"/>
        <end position="187"/>
    </location>
</feature>
<dbReference type="CDD" id="cd06174">
    <property type="entry name" value="MFS"/>
    <property type="match status" value="1"/>
</dbReference>
<feature type="transmembrane region" description="Helical" evidence="8">
    <location>
        <begin position="477"/>
        <end position="499"/>
    </location>
</feature>
<feature type="domain" description="Major facilitator superfamily (MFS) profile" evidence="9">
    <location>
        <begin position="23"/>
        <end position="503"/>
    </location>
</feature>
<feature type="transmembrane region" description="Helical" evidence="8">
    <location>
        <begin position="360"/>
        <end position="378"/>
    </location>
</feature>
<protein>
    <submittedName>
        <fullName evidence="10">-Ribosome-binding protein 1</fullName>
    </submittedName>
</protein>
<keyword evidence="2" id="KW-0813">Transport</keyword>
<dbReference type="InterPro" id="IPR044770">
    <property type="entry name" value="MFS_spinster-like"/>
</dbReference>
<dbReference type="OrthoDB" id="440755at2759"/>
<feature type="transmembrane region" description="Helical" evidence="8">
    <location>
        <begin position="286"/>
        <end position="307"/>
    </location>
</feature>
<proteinExistence type="inferred from homology"/>
<gene>
    <name evidence="10" type="ORF">BBBOND_0405320</name>
</gene>
<dbReference type="EMBL" id="LK391711">
    <property type="protein sequence ID" value="CDR98048.1"/>
    <property type="molecule type" value="Genomic_DNA"/>
</dbReference>
<reference evidence="11" key="1">
    <citation type="journal article" date="2014" name="Nucleic Acids Res.">
        <title>The evolutionary dynamics of variant antigen genes in Babesia reveal a history of genomic innovation underlying host-parasite interaction.</title>
        <authorList>
            <person name="Jackson A.P."/>
            <person name="Otto T.D."/>
            <person name="Darby A."/>
            <person name="Ramaprasad A."/>
            <person name="Xia D."/>
            <person name="Echaide I.E."/>
            <person name="Farber M."/>
            <person name="Gahlot S."/>
            <person name="Gamble J."/>
            <person name="Gupta D."/>
            <person name="Gupta Y."/>
            <person name="Jackson L."/>
            <person name="Malandrin L."/>
            <person name="Malas T.B."/>
            <person name="Moussa E."/>
            <person name="Nair M."/>
            <person name="Reid A.J."/>
            <person name="Sanders M."/>
            <person name="Sharma J."/>
            <person name="Tracey A."/>
            <person name="Quail M.A."/>
            <person name="Weir W."/>
            <person name="Wastling J.M."/>
            <person name="Hall N."/>
            <person name="Willadsen P."/>
            <person name="Lingelbach K."/>
            <person name="Shiels B."/>
            <person name="Tait A."/>
            <person name="Berriman M."/>
            <person name="Allred D.R."/>
            <person name="Pain A."/>
        </authorList>
    </citation>
    <scope>NUCLEOTIDE SEQUENCE [LARGE SCALE GENOMIC DNA]</scope>
    <source>
        <strain evidence="11">Bond</strain>
    </source>
</reference>
<dbReference type="RefSeq" id="XP_012770234.1">
    <property type="nucleotide sequence ID" value="XM_012914780.1"/>
</dbReference>
<name>A0A061DBU7_BABBI</name>
<dbReference type="AlphaFoldDB" id="A0A061DBU7"/>
<evidence type="ECO:0000259" key="9">
    <source>
        <dbReference type="PROSITE" id="PS50850"/>
    </source>
</evidence>
<evidence type="ECO:0000313" key="10">
    <source>
        <dbReference type="EMBL" id="CDR98048.1"/>
    </source>
</evidence>
<dbReference type="PANTHER" id="PTHR23505">
    <property type="entry name" value="SPINSTER"/>
    <property type="match status" value="1"/>
</dbReference>
<keyword evidence="11" id="KW-1185">Reference proteome</keyword>
<dbReference type="PANTHER" id="PTHR23505:SF52">
    <property type="entry name" value="MAJOR FACILITATOR SUPERFAMILY PROTEIN"/>
    <property type="match status" value="1"/>
</dbReference>
<dbReference type="GO" id="GO:0022857">
    <property type="term" value="F:transmembrane transporter activity"/>
    <property type="evidence" value="ECO:0007669"/>
    <property type="project" value="InterPro"/>
</dbReference>
<evidence type="ECO:0000313" key="11">
    <source>
        <dbReference type="Proteomes" id="UP000033188"/>
    </source>
</evidence>
<evidence type="ECO:0000256" key="8">
    <source>
        <dbReference type="SAM" id="Phobius"/>
    </source>
</evidence>
<evidence type="ECO:0000256" key="7">
    <source>
        <dbReference type="SAM" id="MobiDB-lite"/>
    </source>
</evidence>
<dbReference type="GeneID" id="24566589"/>
<evidence type="ECO:0000256" key="5">
    <source>
        <dbReference type="ARBA" id="ARBA00023136"/>
    </source>
</evidence>
<dbReference type="Gene3D" id="1.20.1250.20">
    <property type="entry name" value="MFS general substrate transporter like domains"/>
    <property type="match status" value="1"/>
</dbReference>
<feature type="transmembrane region" description="Helical" evidence="8">
    <location>
        <begin position="424"/>
        <end position="445"/>
    </location>
</feature>
<feature type="transmembrane region" description="Helical" evidence="8">
    <location>
        <begin position="231"/>
        <end position="251"/>
    </location>
</feature>
<keyword evidence="5 8" id="KW-0472">Membrane</keyword>
<feature type="transmembrane region" description="Helical" evidence="8">
    <location>
        <begin position="88"/>
        <end position="106"/>
    </location>
</feature>
<evidence type="ECO:0000256" key="3">
    <source>
        <dbReference type="ARBA" id="ARBA00022692"/>
    </source>
</evidence>
<feature type="compositionally biased region" description="Basic and acidic residues" evidence="7">
    <location>
        <begin position="141"/>
        <end position="152"/>
    </location>
</feature>
<feature type="compositionally biased region" description="Polar residues" evidence="7">
    <location>
        <begin position="164"/>
        <end position="177"/>
    </location>
</feature>
<feature type="transmembrane region" description="Helical" evidence="8">
    <location>
        <begin position="384"/>
        <end position="404"/>
    </location>
</feature>
<keyword evidence="3 8" id="KW-0812">Transmembrane</keyword>
<evidence type="ECO:0000256" key="4">
    <source>
        <dbReference type="ARBA" id="ARBA00022989"/>
    </source>
</evidence>
<dbReference type="InterPro" id="IPR036259">
    <property type="entry name" value="MFS_trans_sf"/>
</dbReference>
<dbReference type="Pfam" id="PF07690">
    <property type="entry name" value="MFS_1"/>
    <property type="match status" value="2"/>
</dbReference>
<dbReference type="KEGG" id="bbig:BBBOND_0405320"/>
<dbReference type="PROSITE" id="PS50850">
    <property type="entry name" value="MFS"/>
    <property type="match status" value="1"/>
</dbReference>
<comment type="similarity">
    <text evidence="6">Belongs to the major facilitator superfamily. Spinster (TC 2.A.1.49) family.</text>
</comment>
<feature type="compositionally biased region" description="Basic and acidic residues" evidence="7">
    <location>
        <begin position="178"/>
        <end position="187"/>
    </location>
</feature>
<sequence length="513" mass="55904">MAEASPAQMTTPKTKIGTYGPLAEALYYLVSFIEGYDQQVLSMCMRAFELTLGFSQSQLSTLATVSTMSRMGCCIIWGLLADKYASKFVLGGGLLVMGMASIFLSSASHYKVILFLRFLHGFGFACVYPVQQKIVSDSTDSKEAEEAAKKGEGAQNQGKKAEGAQNQGKKSEGTPNQSKKEEVEDKKKESKAASTKFTIFQSLNCIGRLICAVITTIIARKVLLGYYGWRTSYVVLGYVWILFGVAIVFGMRLNKCGGGNSDTTQQKEDFLQRVSRAFQEVFTKPTAVISIFTLFIAEAPMCAFNYMTIYLQYLGVSDTMAGVAIAVTLIGGAAGSGAGGKIIETIAKKEPKYGELSSGIAVMVVRLVVCLLFFLGPAPCGKLLWYHYVELATLGGTLVTVGGVDRAIMKDVIENDYQATASAIIRTISGISSSVILYQICAYLTEKVFGYVPSRESFETMATDIKERNAEALRKSMMYIILAGTILNVLCYVAMCFTYPKQREKMKNTGAQQ</sequence>
<evidence type="ECO:0000256" key="1">
    <source>
        <dbReference type="ARBA" id="ARBA00004141"/>
    </source>
</evidence>